<feature type="transmembrane region" description="Helical" evidence="2">
    <location>
        <begin position="472"/>
        <end position="498"/>
    </location>
</feature>
<keyword evidence="2" id="KW-0472">Membrane</keyword>
<evidence type="ECO:0000256" key="2">
    <source>
        <dbReference type="SAM" id="Phobius"/>
    </source>
</evidence>
<organism evidence="3 4">
    <name type="scientific">Orchesella cincta</name>
    <name type="common">Springtail</name>
    <name type="synonym">Podura cincta</name>
    <dbReference type="NCBI Taxonomy" id="48709"/>
    <lineage>
        <taxon>Eukaryota</taxon>
        <taxon>Metazoa</taxon>
        <taxon>Ecdysozoa</taxon>
        <taxon>Arthropoda</taxon>
        <taxon>Hexapoda</taxon>
        <taxon>Collembola</taxon>
        <taxon>Entomobryomorpha</taxon>
        <taxon>Entomobryoidea</taxon>
        <taxon>Orchesellidae</taxon>
        <taxon>Orchesellinae</taxon>
        <taxon>Orchesella</taxon>
    </lineage>
</organism>
<dbReference type="AlphaFoldDB" id="A0A1D2MDS4"/>
<gene>
    <name evidence="3" type="ORF">Ocin01_15541</name>
</gene>
<keyword evidence="2" id="KW-0812">Transmembrane</keyword>
<proteinExistence type="predicted"/>
<name>A0A1D2MDS4_ORCCI</name>
<feature type="transmembrane region" description="Helical" evidence="2">
    <location>
        <begin position="394"/>
        <end position="416"/>
    </location>
</feature>
<evidence type="ECO:0000256" key="1">
    <source>
        <dbReference type="SAM" id="MobiDB-lite"/>
    </source>
</evidence>
<sequence length="693" mass="80289">LRQVRQRHAEASGANGGVPDVLGRAQMRGLEINDDDFEDFYGLLKDARNINSGSYAREVAQFFLDEGNPFIFLILIMNVFGEETWYRVLIPLAINVVTSSIIAYYLTVEKHDVSKSKQGSGIRLVLVDSLKKFTSLINHFCIERTRREKRCEKLERVEKAICKDRNEDRRWISEEGFRELVEYYSSQLRYQKEELLIATLRSSVFVIYNVYSLADRANFALPICRLNDVFKVLYILWIVFKVSAATYNFDKIKLRYVAVTQLWASLRLRANSLRSESCLNTPSFSTIAVEDTVKYKSLNWTLYFMSTFSRFVAATLLVISGGLWGLCIWIAIIVTFNYSLLTLRCSEENIRSIFDNPPTGFTCNRNRLINRFLSTFLFYNHGYSRYYKIPRRTCLTIAFSVVFYLTILFVEGGHIFSTELFSFMAFYNDENIREFHCASIFGNRNSTWYETYERLQCFRDLLKTKPIDALDYIGGLSCSSIFLILFPIVTFIIELVYVHDTIMEDFDKFPFLDAADCVRSLINAVLKEQPTSNNDSQTSKICNLFVLLLGNSEEFETIYAKLSPCNCSGCFREKGKDSGESEDDILSGYAQHNINNSAYSGLTDLNRDDLLELANQERYKFGEYHPLHNEVGLLFTYIESVRDLTVVQRQVCQLFPMFCRHLNQRLCEMSSSRIERTFQLLNVDVAKTYEQNL</sequence>
<feature type="region of interest" description="Disordered" evidence="1">
    <location>
        <begin position="1"/>
        <end position="20"/>
    </location>
</feature>
<reference evidence="3 4" key="1">
    <citation type="journal article" date="2016" name="Genome Biol. Evol.">
        <title>Gene Family Evolution Reflects Adaptation to Soil Environmental Stressors in the Genome of the Collembolan Orchesella cincta.</title>
        <authorList>
            <person name="Faddeeva-Vakhrusheva A."/>
            <person name="Derks M.F."/>
            <person name="Anvar S.Y."/>
            <person name="Agamennone V."/>
            <person name="Suring W."/>
            <person name="Smit S."/>
            <person name="van Straalen N.M."/>
            <person name="Roelofs D."/>
        </authorList>
    </citation>
    <scope>NUCLEOTIDE SEQUENCE [LARGE SCALE GENOMIC DNA]</scope>
    <source>
        <tissue evidence="3">Mixed pool</tissue>
    </source>
</reference>
<dbReference type="EMBL" id="LJIJ01001654">
    <property type="protein sequence ID" value="ODM91140.1"/>
    <property type="molecule type" value="Genomic_DNA"/>
</dbReference>
<protein>
    <submittedName>
        <fullName evidence="3">Uncharacterized protein</fullName>
    </submittedName>
</protein>
<feature type="non-terminal residue" evidence="3">
    <location>
        <position position="1"/>
    </location>
</feature>
<feature type="transmembrane region" description="Helical" evidence="2">
    <location>
        <begin position="323"/>
        <end position="343"/>
    </location>
</feature>
<feature type="transmembrane region" description="Helical" evidence="2">
    <location>
        <begin position="86"/>
        <end position="107"/>
    </location>
</feature>
<keyword evidence="4" id="KW-1185">Reference proteome</keyword>
<dbReference type="Proteomes" id="UP000094527">
    <property type="component" value="Unassembled WGS sequence"/>
</dbReference>
<keyword evidence="2" id="KW-1133">Transmembrane helix</keyword>
<evidence type="ECO:0000313" key="3">
    <source>
        <dbReference type="EMBL" id="ODM91140.1"/>
    </source>
</evidence>
<comment type="caution">
    <text evidence="3">The sequence shown here is derived from an EMBL/GenBank/DDBJ whole genome shotgun (WGS) entry which is preliminary data.</text>
</comment>
<accession>A0A1D2MDS4</accession>
<evidence type="ECO:0000313" key="4">
    <source>
        <dbReference type="Proteomes" id="UP000094527"/>
    </source>
</evidence>